<proteinExistence type="predicted"/>
<protein>
    <submittedName>
        <fullName evidence="1">Uncharacterized protein</fullName>
    </submittedName>
</protein>
<gene>
    <name evidence="1" type="ORF">C4D60_Mb01t27620</name>
</gene>
<dbReference type="AlphaFoldDB" id="A0A4S8JR66"/>
<name>A0A4S8JR66_MUSBA</name>
<reference evidence="1 2" key="1">
    <citation type="journal article" date="2019" name="Nat. Plants">
        <title>Genome sequencing of Musa balbisiana reveals subgenome evolution and function divergence in polyploid bananas.</title>
        <authorList>
            <person name="Yao X."/>
        </authorList>
    </citation>
    <scope>NUCLEOTIDE SEQUENCE [LARGE SCALE GENOMIC DNA]</scope>
    <source>
        <strain evidence="2">cv. DH-PKW</strain>
        <tissue evidence="1">Leaves</tissue>
    </source>
</reference>
<comment type="caution">
    <text evidence="1">The sequence shown here is derived from an EMBL/GenBank/DDBJ whole genome shotgun (WGS) entry which is preliminary data.</text>
</comment>
<evidence type="ECO:0000313" key="1">
    <source>
        <dbReference type="EMBL" id="THU64549.1"/>
    </source>
</evidence>
<accession>A0A4S8JR66</accession>
<dbReference type="EMBL" id="PYDT01000004">
    <property type="protein sequence ID" value="THU64549.1"/>
    <property type="molecule type" value="Genomic_DNA"/>
</dbReference>
<sequence length="126" mass="13496">MRRTEKQLRPSFSKSTENRASVTFCVGVPFLIGPYSPAHRQAATTTISSAAATSAPYTAITSLRGGSDGFARAVKIDGCYSPQGPSHYGIPLVLFVFPHDTVAAADPLRHQPGPLAFRDQGFEDDN</sequence>
<evidence type="ECO:0000313" key="2">
    <source>
        <dbReference type="Proteomes" id="UP000317650"/>
    </source>
</evidence>
<keyword evidence="2" id="KW-1185">Reference proteome</keyword>
<organism evidence="1 2">
    <name type="scientific">Musa balbisiana</name>
    <name type="common">Banana</name>
    <dbReference type="NCBI Taxonomy" id="52838"/>
    <lineage>
        <taxon>Eukaryota</taxon>
        <taxon>Viridiplantae</taxon>
        <taxon>Streptophyta</taxon>
        <taxon>Embryophyta</taxon>
        <taxon>Tracheophyta</taxon>
        <taxon>Spermatophyta</taxon>
        <taxon>Magnoliopsida</taxon>
        <taxon>Liliopsida</taxon>
        <taxon>Zingiberales</taxon>
        <taxon>Musaceae</taxon>
        <taxon>Musa</taxon>
    </lineage>
</organism>
<dbReference type="Proteomes" id="UP000317650">
    <property type="component" value="Chromosome 1"/>
</dbReference>